<proteinExistence type="inferred from homology"/>
<feature type="binding site" evidence="6">
    <location>
        <begin position="56"/>
        <end position="58"/>
    </location>
    <ligand>
        <name>L-glutamine</name>
        <dbReference type="ChEBI" id="CHEBI:58359"/>
    </ligand>
</feature>
<accession>A0ABS9DXT3</accession>
<sequence>MPITGLAEIPLKIGVVALQGDYAAHAEALRSSDTEIVSVRETAELVDLDGLVIPGGESTALLKLLTRENMFEAVREFAAAKPVFGTCAGCIILAKEVLPPPQQSLAVLDIIIQRNAYGRQIESRVAMGDCAFSGGGLEMVFIRAPRIVRAGSRVEILARYGGFPTLVRQGNILAATFHPELSADRRIHRFFCAMIRGGQPCLSPGVQMGNLGRRHNETHER</sequence>
<dbReference type="PROSITE" id="PS51130">
    <property type="entry name" value="PDXT_SNO_2"/>
    <property type="match status" value="1"/>
</dbReference>
<dbReference type="PANTHER" id="PTHR31559:SF0">
    <property type="entry name" value="PYRIDOXAL 5'-PHOSPHATE SYNTHASE SUBUNIT SNO1-RELATED"/>
    <property type="match status" value="1"/>
</dbReference>
<evidence type="ECO:0000256" key="3">
    <source>
        <dbReference type="ARBA" id="ARBA00022962"/>
    </source>
</evidence>
<evidence type="ECO:0000256" key="6">
    <source>
        <dbReference type="HAMAP-Rule" id="MF_01615"/>
    </source>
</evidence>
<evidence type="ECO:0000256" key="4">
    <source>
        <dbReference type="ARBA" id="ARBA00023239"/>
    </source>
</evidence>
<evidence type="ECO:0000256" key="1">
    <source>
        <dbReference type="ARBA" id="ARBA00008345"/>
    </source>
</evidence>
<dbReference type="GO" id="GO:0036381">
    <property type="term" value="F:pyridoxal 5'-phosphate synthase (glutamine hydrolysing) activity"/>
    <property type="evidence" value="ECO:0007669"/>
    <property type="project" value="UniProtKB-EC"/>
</dbReference>
<dbReference type="NCBIfam" id="NF010050">
    <property type="entry name" value="PRK13526.1"/>
    <property type="match status" value="1"/>
</dbReference>
<feature type="active site" description="Charge relay system" evidence="6">
    <location>
        <position position="178"/>
    </location>
</feature>
<feature type="active site" description="Charge relay system" evidence="6">
    <location>
        <position position="180"/>
    </location>
</feature>
<keyword evidence="2 6" id="KW-0378">Hydrolase</keyword>
<protein>
    <recommendedName>
        <fullName evidence="6">Pyridoxal 5'-phosphate synthase subunit PdxT</fullName>
        <ecNumber evidence="6">4.3.3.6</ecNumber>
    </recommendedName>
    <alternativeName>
        <fullName evidence="6">Pdx2</fullName>
    </alternativeName>
    <alternativeName>
        <fullName evidence="6">Pyridoxal 5'-phosphate synthase glutaminase subunit</fullName>
        <ecNumber evidence="6">3.5.1.2</ecNumber>
    </alternativeName>
</protein>
<keyword evidence="6" id="KW-0663">Pyridoxal phosphate</keyword>
<evidence type="ECO:0000256" key="5">
    <source>
        <dbReference type="ARBA" id="ARBA00049534"/>
    </source>
</evidence>
<evidence type="ECO:0000256" key="2">
    <source>
        <dbReference type="ARBA" id="ARBA00022801"/>
    </source>
</evidence>
<name>A0ABS9DXT3_9PROT</name>
<organism evidence="7 8">
    <name type="scientific">Acidiphilium iwatense</name>
    <dbReference type="NCBI Taxonomy" id="768198"/>
    <lineage>
        <taxon>Bacteria</taxon>
        <taxon>Pseudomonadati</taxon>
        <taxon>Pseudomonadota</taxon>
        <taxon>Alphaproteobacteria</taxon>
        <taxon>Acetobacterales</taxon>
        <taxon>Acidocellaceae</taxon>
        <taxon>Acidiphilium</taxon>
    </lineage>
</organism>
<dbReference type="NCBIfam" id="TIGR03800">
    <property type="entry name" value="PLP_synth_Pdx2"/>
    <property type="match status" value="1"/>
</dbReference>
<dbReference type="CDD" id="cd01749">
    <property type="entry name" value="GATase1_PB"/>
    <property type="match status" value="1"/>
</dbReference>
<keyword evidence="8" id="KW-1185">Reference proteome</keyword>
<dbReference type="PIRSF" id="PIRSF005639">
    <property type="entry name" value="Glut_amidoT_SNO"/>
    <property type="match status" value="1"/>
</dbReference>
<keyword evidence="3 6" id="KW-0315">Glutamine amidotransferase</keyword>
<dbReference type="RefSeq" id="WP_235704801.1">
    <property type="nucleotide sequence ID" value="NZ_JAKGBZ010000025.1"/>
</dbReference>
<comment type="pathway">
    <text evidence="6">Cofactor biosynthesis; pyridoxal 5'-phosphate biosynthesis.</text>
</comment>
<dbReference type="Gene3D" id="3.40.50.880">
    <property type="match status" value="1"/>
</dbReference>
<feature type="active site" description="Nucleophile" evidence="6">
    <location>
        <position position="87"/>
    </location>
</feature>
<dbReference type="GO" id="GO:0004359">
    <property type="term" value="F:glutaminase activity"/>
    <property type="evidence" value="ECO:0007669"/>
    <property type="project" value="UniProtKB-EC"/>
</dbReference>
<dbReference type="HAMAP" id="MF_01615">
    <property type="entry name" value="PdxT"/>
    <property type="match status" value="1"/>
</dbReference>
<comment type="subunit">
    <text evidence="6">In the presence of PdxS, forms a dodecamer of heterodimers. Only shows activity in the heterodimer.</text>
</comment>
<dbReference type="EMBL" id="JAKGBZ010000025">
    <property type="protein sequence ID" value="MCF3947552.1"/>
    <property type="molecule type" value="Genomic_DNA"/>
</dbReference>
<comment type="function">
    <text evidence="6">Catalyzes the hydrolysis of glutamine to glutamate and ammonia as part of the biosynthesis of pyridoxal 5'-phosphate. The resulting ammonia molecule is channeled to the active site of PdxS.</text>
</comment>
<dbReference type="Proteomes" id="UP001521209">
    <property type="component" value="Unassembled WGS sequence"/>
</dbReference>
<reference evidence="7 8" key="1">
    <citation type="submission" date="2022-01" db="EMBL/GenBank/DDBJ databases">
        <authorList>
            <person name="Won M."/>
            <person name="Kim S.-J."/>
            <person name="Kwon S.-W."/>
        </authorList>
    </citation>
    <scope>NUCLEOTIDE SEQUENCE [LARGE SCALE GENOMIC DNA]</scope>
    <source>
        <strain evidence="7 8">KCTC 23505</strain>
    </source>
</reference>
<feature type="binding site" evidence="6">
    <location>
        <begin position="142"/>
        <end position="143"/>
    </location>
    <ligand>
        <name>L-glutamine</name>
        <dbReference type="ChEBI" id="CHEBI:58359"/>
    </ligand>
</feature>
<dbReference type="PROSITE" id="PS01236">
    <property type="entry name" value="PDXT_SNO_1"/>
    <property type="match status" value="1"/>
</dbReference>
<comment type="catalytic activity">
    <reaction evidence="5 6">
        <text>L-glutamine + H2O = L-glutamate + NH4(+)</text>
        <dbReference type="Rhea" id="RHEA:15889"/>
        <dbReference type="ChEBI" id="CHEBI:15377"/>
        <dbReference type="ChEBI" id="CHEBI:28938"/>
        <dbReference type="ChEBI" id="CHEBI:29985"/>
        <dbReference type="ChEBI" id="CHEBI:58359"/>
        <dbReference type="EC" id="3.5.1.2"/>
    </reaction>
</comment>
<comment type="similarity">
    <text evidence="1 6">Belongs to the glutaminase PdxT/SNO family.</text>
</comment>
<dbReference type="EC" id="4.3.3.6" evidence="6"/>
<dbReference type="EC" id="3.5.1.2" evidence="6"/>
<dbReference type="Pfam" id="PF01174">
    <property type="entry name" value="SNO"/>
    <property type="match status" value="1"/>
</dbReference>
<dbReference type="SUPFAM" id="SSF52317">
    <property type="entry name" value="Class I glutamine amidotransferase-like"/>
    <property type="match status" value="1"/>
</dbReference>
<gene>
    <name evidence="6 7" type="primary">pdxT</name>
    <name evidence="7" type="ORF">L2A60_12775</name>
</gene>
<dbReference type="InterPro" id="IPR029062">
    <property type="entry name" value="Class_I_gatase-like"/>
</dbReference>
<keyword evidence="4 6" id="KW-0456">Lyase</keyword>
<dbReference type="InterPro" id="IPR002161">
    <property type="entry name" value="PdxT/SNO"/>
</dbReference>
<comment type="caution">
    <text evidence="7">The sequence shown here is derived from an EMBL/GenBank/DDBJ whole genome shotgun (WGS) entry which is preliminary data.</text>
</comment>
<dbReference type="PROSITE" id="PS51273">
    <property type="entry name" value="GATASE_TYPE_1"/>
    <property type="match status" value="1"/>
</dbReference>
<dbReference type="PANTHER" id="PTHR31559">
    <property type="entry name" value="PYRIDOXAL 5'-PHOSPHATE SYNTHASE SUBUNIT SNO"/>
    <property type="match status" value="1"/>
</dbReference>
<dbReference type="SMART" id="SM01211">
    <property type="entry name" value="GATase_5"/>
    <property type="match status" value="1"/>
</dbReference>
<comment type="catalytic activity">
    <reaction evidence="6">
        <text>aldehydo-D-ribose 5-phosphate + D-glyceraldehyde 3-phosphate + L-glutamine = pyridoxal 5'-phosphate + L-glutamate + phosphate + 3 H2O + H(+)</text>
        <dbReference type="Rhea" id="RHEA:31507"/>
        <dbReference type="ChEBI" id="CHEBI:15377"/>
        <dbReference type="ChEBI" id="CHEBI:15378"/>
        <dbReference type="ChEBI" id="CHEBI:29985"/>
        <dbReference type="ChEBI" id="CHEBI:43474"/>
        <dbReference type="ChEBI" id="CHEBI:58273"/>
        <dbReference type="ChEBI" id="CHEBI:58359"/>
        <dbReference type="ChEBI" id="CHEBI:59776"/>
        <dbReference type="ChEBI" id="CHEBI:597326"/>
        <dbReference type="EC" id="4.3.3.6"/>
    </reaction>
</comment>
<feature type="binding site" evidence="6">
    <location>
        <position position="114"/>
    </location>
    <ligand>
        <name>L-glutamine</name>
        <dbReference type="ChEBI" id="CHEBI:58359"/>
    </ligand>
</feature>
<evidence type="ECO:0000313" key="8">
    <source>
        <dbReference type="Proteomes" id="UP001521209"/>
    </source>
</evidence>
<dbReference type="InterPro" id="IPR021196">
    <property type="entry name" value="PdxT/SNO_CS"/>
</dbReference>
<evidence type="ECO:0000313" key="7">
    <source>
        <dbReference type="EMBL" id="MCF3947552.1"/>
    </source>
</evidence>